<dbReference type="Gene3D" id="3.90.320.10">
    <property type="match status" value="1"/>
</dbReference>
<dbReference type="AlphaFoldDB" id="A0A2H0USH9"/>
<comment type="caution">
    <text evidence="1">The sequence shown here is derived from an EMBL/GenBank/DDBJ whole genome shotgun (WGS) entry which is preliminary data.</text>
</comment>
<organism evidence="1 2">
    <name type="scientific">Candidatus Harrisonbacteria bacterium CG10_big_fil_rev_8_21_14_0_10_40_38</name>
    <dbReference type="NCBI Taxonomy" id="1974583"/>
    <lineage>
        <taxon>Bacteria</taxon>
        <taxon>Candidatus Harrisoniibacteriota</taxon>
    </lineage>
</organism>
<dbReference type="Proteomes" id="UP000231157">
    <property type="component" value="Unassembled WGS sequence"/>
</dbReference>
<protein>
    <recommendedName>
        <fullName evidence="3">PD-(D/E)XK endonuclease-like domain-containing protein</fullName>
    </recommendedName>
</protein>
<reference evidence="2" key="1">
    <citation type="submission" date="2017-09" db="EMBL/GenBank/DDBJ databases">
        <title>Depth-based differentiation of microbial function through sediment-hosted aquifers and enrichment of novel symbionts in the deep terrestrial subsurface.</title>
        <authorList>
            <person name="Probst A.J."/>
            <person name="Ladd B."/>
            <person name="Jarett J.K."/>
            <person name="Geller-Mcgrath D.E."/>
            <person name="Sieber C.M.K."/>
            <person name="Emerson J.B."/>
            <person name="Anantharaman K."/>
            <person name="Thomas B.C."/>
            <person name="Malmstrom R."/>
            <person name="Stieglmeier M."/>
            <person name="Klingl A."/>
            <person name="Woyke T."/>
            <person name="Ryan C.M."/>
            <person name="Banfield J.F."/>
        </authorList>
    </citation>
    <scope>NUCLEOTIDE SEQUENCE [LARGE SCALE GENOMIC DNA]</scope>
</reference>
<name>A0A2H0USH9_9BACT</name>
<gene>
    <name evidence="1" type="ORF">COU07_00515</name>
</gene>
<dbReference type="EMBL" id="PFAZ01000001">
    <property type="protein sequence ID" value="PIR89368.1"/>
    <property type="molecule type" value="Genomic_DNA"/>
</dbReference>
<sequence>MEKFSTVDEFKDACGYTIDGAWYPRVTKIVDIKSKPALYRYYAEAKSYKHAQDSTEKSAQEGTLIHEILEKILVGEKTEIPPSIAPAISAAEAFLERKQIHVDPAFVERRVVSYTHGYAGTIDALALIDGKLGVLDIKTSQSIYRDYCLQTSAYMDPLIAELGNVQTRWILRVDQVKTCELCGATLRQKGGRDKVRRPYPWNGRKTCLTADHVWSDLHGVTDFEEFPYWKNDFDAFLSAKRLWEWEHETWLKRVGYLR</sequence>
<evidence type="ECO:0000313" key="1">
    <source>
        <dbReference type="EMBL" id="PIR89368.1"/>
    </source>
</evidence>
<dbReference type="InterPro" id="IPR011604">
    <property type="entry name" value="PDDEXK-like_dom_sf"/>
</dbReference>
<proteinExistence type="predicted"/>
<evidence type="ECO:0000313" key="2">
    <source>
        <dbReference type="Proteomes" id="UP000231157"/>
    </source>
</evidence>
<evidence type="ECO:0008006" key="3">
    <source>
        <dbReference type="Google" id="ProtNLM"/>
    </source>
</evidence>
<accession>A0A2H0USH9</accession>